<keyword evidence="1" id="KW-0812">Transmembrane</keyword>
<gene>
    <name evidence="2" type="ORF">MGAL_10B028418</name>
</gene>
<sequence length="310" mass="34850">MYRHTKISTCSKVCIYLTYISSVIITLSQTLNNSTNSKVNCVAEISHKEFWEKEDFPNPQINIDLCGRHCKTSWICDPNAVLSSQQADELDSIVNTVAESGKCSCQNCTSTDGYNISIALVSSLKPSIKSLKDSAVEFIHFIRDSWNFQKCDNDIVILLSKDDRKVYTEAGATANKFLTDDCIDQVHDIIESDLSDGKYYDVLKEMATQYKIILSEGNCEYISEKRTMTIVAFTVGAVFGTIVLTFSVCALILNRKQGRYQKQSDDEEIDKKVVRTSRPLYHSNHSFDGVTGEDICNIDKDNNEGIKDNC</sequence>
<organism evidence="2 3">
    <name type="scientific">Mytilus galloprovincialis</name>
    <name type="common">Mediterranean mussel</name>
    <dbReference type="NCBI Taxonomy" id="29158"/>
    <lineage>
        <taxon>Eukaryota</taxon>
        <taxon>Metazoa</taxon>
        <taxon>Spiralia</taxon>
        <taxon>Lophotrochozoa</taxon>
        <taxon>Mollusca</taxon>
        <taxon>Bivalvia</taxon>
        <taxon>Autobranchia</taxon>
        <taxon>Pteriomorphia</taxon>
        <taxon>Mytilida</taxon>
        <taxon>Mytiloidea</taxon>
        <taxon>Mytilidae</taxon>
        <taxon>Mytilinae</taxon>
        <taxon>Mytilus</taxon>
    </lineage>
</organism>
<dbReference type="GO" id="GO:0005892">
    <property type="term" value="C:acetylcholine-gated channel complex"/>
    <property type="evidence" value="ECO:0007669"/>
    <property type="project" value="InterPro"/>
</dbReference>
<comment type="caution">
    <text evidence="2">The sequence shown here is derived from an EMBL/GenBank/DDBJ whole genome shotgun (WGS) entry which is preliminary data.</text>
</comment>
<dbReference type="AlphaFoldDB" id="A0A8B6CFS5"/>
<feature type="transmembrane region" description="Helical" evidence="1">
    <location>
        <begin position="230"/>
        <end position="253"/>
    </location>
</feature>
<reference evidence="2" key="1">
    <citation type="submission" date="2018-11" db="EMBL/GenBank/DDBJ databases">
        <authorList>
            <person name="Alioto T."/>
            <person name="Alioto T."/>
        </authorList>
    </citation>
    <scope>NUCLEOTIDE SEQUENCE</scope>
</reference>
<dbReference type="Gene3D" id="3.10.310.50">
    <property type="match status" value="1"/>
</dbReference>
<evidence type="ECO:0000313" key="3">
    <source>
        <dbReference type="Proteomes" id="UP000596742"/>
    </source>
</evidence>
<name>A0A8B6CFS5_MYTGA</name>
<evidence type="ECO:0000256" key="1">
    <source>
        <dbReference type="SAM" id="Phobius"/>
    </source>
</evidence>
<dbReference type="PANTHER" id="PTHR33748:SF5">
    <property type="entry name" value="GROUND-LIKE DOMAIN-CONTAINING PROTEIN"/>
    <property type="match status" value="1"/>
</dbReference>
<dbReference type="Proteomes" id="UP000596742">
    <property type="component" value="Unassembled WGS sequence"/>
</dbReference>
<evidence type="ECO:0008006" key="4">
    <source>
        <dbReference type="Google" id="ProtNLM"/>
    </source>
</evidence>
<protein>
    <recommendedName>
        <fullName evidence="4">TPM domain-containing protein</fullName>
    </recommendedName>
</protein>
<evidence type="ECO:0000313" key="2">
    <source>
        <dbReference type="EMBL" id="VDI04372.1"/>
    </source>
</evidence>
<dbReference type="PANTHER" id="PTHR33748">
    <property type="entry name" value="PROTEIN CBG04600"/>
    <property type="match status" value="1"/>
</dbReference>
<dbReference type="OrthoDB" id="8062037at2759"/>
<dbReference type="EMBL" id="UYJE01001696">
    <property type="protein sequence ID" value="VDI04372.1"/>
    <property type="molecule type" value="Genomic_DNA"/>
</dbReference>
<keyword evidence="1" id="KW-0472">Membrane</keyword>
<proteinExistence type="predicted"/>
<accession>A0A8B6CFS5</accession>
<dbReference type="Pfam" id="PF17175">
    <property type="entry name" value="MOLO1"/>
    <property type="match status" value="1"/>
</dbReference>
<keyword evidence="1" id="KW-1133">Transmembrane helix</keyword>
<dbReference type="InterPro" id="IPR033438">
    <property type="entry name" value="MOLO1"/>
</dbReference>
<keyword evidence="3" id="KW-1185">Reference proteome</keyword>